<dbReference type="InterPro" id="IPR018655">
    <property type="entry name" value="DUF2086"/>
</dbReference>
<dbReference type="Proteomes" id="UP001515480">
    <property type="component" value="Unassembled WGS sequence"/>
</dbReference>
<gene>
    <name evidence="1" type="ORF">AB1Y20_020963</name>
</gene>
<sequence>MGKRALRKAAGAHPLKKEGGVEAHIAAAARALERLPRGQTLSTARFCRQLVLAQQMQLPDFSVGMSQLLRWPRLAKAAVGEAVWMRRVVPAAPTPPPPLPPFPKPREAPPPLPAVDAIVSRLQAALTAEACAALREAGGVVLPRALLPEEAAGLLHALGEEGAVGRPTHLRESQGNGRLGAYHQLLRTPPALAAVAEGAASVLAARGFEVKARGKHLLLRYGEGGVNYAHQDHTGFPYQCALMLSTPGSDFTGGDTYTIDACSRRATELRYASAGDLAVFASSEQATGKHLYHGMRRVERGSAAECHRFAIGLFQ</sequence>
<keyword evidence="2" id="KW-1185">Reference proteome</keyword>
<dbReference type="AlphaFoldDB" id="A0AB34JHD4"/>
<name>A0AB34JHD4_PRYPA</name>
<proteinExistence type="predicted"/>
<reference evidence="1 2" key="1">
    <citation type="journal article" date="2024" name="Science">
        <title>Giant polyketide synthase enzymes in the biosynthesis of giant marine polyether toxins.</title>
        <authorList>
            <person name="Fallon T.R."/>
            <person name="Shende V.V."/>
            <person name="Wierzbicki I.H."/>
            <person name="Pendleton A.L."/>
            <person name="Watervoot N.F."/>
            <person name="Auber R.P."/>
            <person name="Gonzalez D.J."/>
            <person name="Wisecaver J.H."/>
            <person name="Moore B.S."/>
        </authorList>
    </citation>
    <scope>NUCLEOTIDE SEQUENCE [LARGE SCALE GENOMIC DNA]</scope>
    <source>
        <strain evidence="1 2">12B1</strain>
    </source>
</reference>
<accession>A0AB34JHD4</accession>
<dbReference type="EMBL" id="JBGBPQ010000007">
    <property type="protein sequence ID" value="KAL1521294.1"/>
    <property type="molecule type" value="Genomic_DNA"/>
</dbReference>
<protein>
    <recommendedName>
        <fullName evidence="3">Fe2OG dioxygenase domain-containing protein</fullName>
    </recommendedName>
</protein>
<evidence type="ECO:0008006" key="3">
    <source>
        <dbReference type="Google" id="ProtNLM"/>
    </source>
</evidence>
<organism evidence="1 2">
    <name type="scientific">Prymnesium parvum</name>
    <name type="common">Toxic golden alga</name>
    <dbReference type="NCBI Taxonomy" id="97485"/>
    <lineage>
        <taxon>Eukaryota</taxon>
        <taxon>Haptista</taxon>
        <taxon>Haptophyta</taxon>
        <taxon>Prymnesiophyceae</taxon>
        <taxon>Prymnesiales</taxon>
        <taxon>Prymnesiaceae</taxon>
        <taxon>Prymnesium</taxon>
    </lineage>
</organism>
<comment type="caution">
    <text evidence="1">The sequence shown here is derived from an EMBL/GenBank/DDBJ whole genome shotgun (WGS) entry which is preliminary data.</text>
</comment>
<evidence type="ECO:0000313" key="1">
    <source>
        <dbReference type="EMBL" id="KAL1521294.1"/>
    </source>
</evidence>
<evidence type="ECO:0000313" key="2">
    <source>
        <dbReference type="Proteomes" id="UP001515480"/>
    </source>
</evidence>
<dbReference type="Pfam" id="PF09859">
    <property type="entry name" value="Oxygenase-NA"/>
    <property type="match status" value="1"/>
</dbReference>